<evidence type="ECO:0000256" key="5">
    <source>
        <dbReference type="SAM" id="MobiDB-lite"/>
    </source>
</evidence>
<comment type="subcellular location">
    <subcellularLocation>
        <location evidence="1">Nucleus envelope</location>
    </subcellularLocation>
    <subcellularLocation>
        <location evidence="4">Nucleus</location>
        <location evidence="4">Nuclear pore complex</location>
    </subcellularLocation>
</comment>
<accession>A0A836KWZ1</accession>
<sequence>MFRSTSNIASRRFGASGPGDDDDCSALRVMPSTGDPTDEVRASLASLTARAHRLVSQRDAEPLLRNGFGLFEASRKAAEEARHQASKCQSTSEGYAPATHASVELFMTQHLGFDAQAQQRLLKQLQHRQAQLGVDLGPIDVMPGTEASGFMGIADVDAVVAELKNDILLDVQNAVHRRQTSIVRDQVDTLFKAAWYPLYVRIADDYEALSMEANELAAGKAGASGRLLSTGTAISPTNAFTGVNRSSGYSMVDMLNSGSALATELNRRVAAFAAIVEEYAPAQWAAHFTAYVTETSLSGADDLTVLWASILQIIEPMQRRGSEADILSYVASSRRVMERKALSRLLERMLRMDPMRFEEVENMSASHLMDIIARSCGSSNSWMHAFVAMRVGRYDVAQLAVDAVGIRSVSDAMAKMAAKPPAERNAIPPASDIQSVYDEAKTKEDPYRQAVLMVLLAGRTGENPATVLRTMLSLAQKATESLEDALWLRLSCVRGAEKSTQVSPVQCLRTLQRALLDDMPELVSIMKGNACRLASFLIHALLPSTGLRLLLENNITHVDGFHMALCFSAQNLLQGRLHSALEAPIDIARHMNRYCSVVLLDVDRRIRAAAFAGTAMFAYFHKSGLTEAFVEYCLKDTICTRLLGSSNSVGGQDALLLRSGTGALSEELLKALVQVAEAASARSEITKATHVLLAVVFLANELRRPELQQRALQRAVQMMSPSLAQVLHLPSHSSVVSDVLSQALQLQQAVNAVRHHLHDETIGAQDYKTFEQLCRMADVYAFNVNGNLSDAVDTFMQLPFVPPPNAAVAGGVEAYVEAYCNAPNCVQLGASAVLQIAISAAGQLLQHYARNGTGDGADADDKRLRLLHRMQTVIEWVRQCCAQTSVAYPAVAEEFERTYLC</sequence>
<organism evidence="6 7">
    <name type="scientific">Porcisia hertigi</name>
    <dbReference type="NCBI Taxonomy" id="2761500"/>
    <lineage>
        <taxon>Eukaryota</taxon>
        <taxon>Discoba</taxon>
        <taxon>Euglenozoa</taxon>
        <taxon>Kinetoplastea</taxon>
        <taxon>Metakinetoplastina</taxon>
        <taxon>Trypanosomatida</taxon>
        <taxon>Trypanosomatidae</taxon>
        <taxon>Leishmaniinae</taxon>
        <taxon>Porcisia</taxon>
    </lineage>
</organism>
<dbReference type="Proteomes" id="UP000674318">
    <property type="component" value="Unassembled WGS sequence"/>
</dbReference>
<protein>
    <recommendedName>
        <fullName evidence="4">Nuclear pore protein</fullName>
    </recommendedName>
</protein>
<dbReference type="OrthoDB" id="244971at2759"/>
<reference evidence="6 7" key="1">
    <citation type="submission" date="2021-02" db="EMBL/GenBank/DDBJ databases">
        <title>Porcisia hertigi Genome sequencing and assembly.</title>
        <authorList>
            <person name="Almutairi H."/>
            <person name="Gatherer D."/>
        </authorList>
    </citation>
    <scope>NUCLEOTIDE SEQUENCE [LARGE SCALE GENOMIC DNA]</scope>
    <source>
        <strain evidence="6 7">C119</strain>
    </source>
</reference>
<keyword evidence="3 4" id="KW-0539">Nucleus</keyword>
<evidence type="ECO:0000256" key="4">
    <source>
        <dbReference type="RuleBase" id="RU364035"/>
    </source>
</evidence>
<keyword evidence="4" id="KW-0813">Transport</keyword>
<evidence type="ECO:0000256" key="1">
    <source>
        <dbReference type="ARBA" id="ARBA00004259"/>
    </source>
</evidence>
<name>A0A836KWZ1_9TRYP</name>
<keyword evidence="4" id="KW-0811">Translocation</keyword>
<feature type="region of interest" description="Disordered" evidence="5">
    <location>
        <begin position="1"/>
        <end position="23"/>
    </location>
</feature>
<comment type="caution">
    <text evidence="6">The sequence shown here is derived from an EMBL/GenBank/DDBJ whole genome shotgun (WGS) entry which is preliminary data.</text>
</comment>
<dbReference type="KEGG" id="phet:94286377"/>
<dbReference type="InterPro" id="IPR007231">
    <property type="entry name" value="Nucleoporin_int_Nup93/Nic96"/>
</dbReference>
<proteinExistence type="inferred from homology"/>
<evidence type="ECO:0000256" key="3">
    <source>
        <dbReference type="ARBA" id="ARBA00023242"/>
    </source>
</evidence>
<dbReference type="PANTHER" id="PTHR11225">
    <property type="entry name" value="NUCLEAR PORE COMPLEX PROTEIN NUP93 NUCLEOPORIN NUP93 DEAD EYE PROTEIN"/>
    <property type="match status" value="1"/>
</dbReference>
<dbReference type="GO" id="GO:0006606">
    <property type="term" value="P:protein import into nucleus"/>
    <property type="evidence" value="ECO:0007669"/>
    <property type="project" value="TreeGrafter"/>
</dbReference>
<keyword evidence="4" id="KW-0906">Nuclear pore complex</keyword>
<keyword evidence="4" id="KW-0472">Membrane</keyword>
<dbReference type="Pfam" id="PF04097">
    <property type="entry name" value="Nic96"/>
    <property type="match status" value="1"/>
</dbReference>
<keyword evidence="7" id="KW-1185">Reference proteome</keyword>
<keyword evidence="4" id="KW-0653">Protein transport</keyword>
<comment type="similarity">
    <text evidence="2 4">Belongs to the nucleoporin interacting component (NIC) family.</text>
</comment>
<evidence type="ECO:0000256" key="2">
    <source>
        <dbReference type="ARBA" id="ARBA00010186"/>
    </source>
</evidence>
<dbReference type="RefSeq" id="XP_067752457.1">
    <property type="nucleotide sequence ID" value="XM_067896300.1"/>
</dbReference>
<dbReference type="GO" id="GO:0016973">
    <property type="term" value="P:poly(A)+ mRNA export from nucleus"/>
    <property type="evidence" value="ECO:0007669"/>
    <property type="project" value="TreeGrafter"/>
</dbReference>
<dbReference type="EMBL" id="JAFJZO010000036">
    <property type="protein sequence ID" value="KAG5490129.1"/>
    <property type="molecule type" value="Genomic_DNA"/>
</dbReference>
<dbReference type="GO" id="GO:0017056">
    <property type="term" value="F:structural constituent of nuclear pore"/>
    <property type="evidence" value="ECO:0007669"/>
    <property type="project" value="InterPro"/>
</dbReference>
<dbReference type="GO" id="GO:0005643">
    <property type="term" value="C:nuclear pore"/>
    <property type="evidence" value="ECO:0007669"/>
    <property type="project" value="UniProtKB-SubCell"/>
</dbReference>
<dbReference type="AlphaFoldDB" id="A0A836KWZ1"/>
<evidence type="ECO:0000313" key="7">
    <source>
        <dbReference type="Proteomes" id="UP000674318"/>
    </source>
</evidence>
<keyword evidence="4" id="KW-0509">mRNA transport</keyword>
<evidence type="ECO:0000313" key="6">
    <source>
        <dbReference type="EMBL" id="KAG5490129.1"/>
    </source>
</evidence>
<dbReference type="PANTHER" id="PTHR11225:SF4">
    <property type="entry name" value="NUCLEAR PORE COMPLEX PROTEIN NUP93"/>
    <property type="match status" value="1"/>
</dbReference>
<gene>
    <name evidence="6" type="ORF">JKF63_00248</name>
</gene>
<dbReference type="GeneID" id="94286377"/>